<keyword evidence="1" id="KW-0812">Transmembrane</keyword>
<sequence>MLFLKSKLLIFPKWVWLYGLLGWFSAEIVTVSTPVNKIDIGTIVFSIPYYLLQLTIVADIIARKKPSLFGLFLIGLIYGILEETFYIKNPPLLTLLLTLGHSAVTVTFPYLLVNYLIPGEKQPFLGKKGYILIIFCLAALYAGMAMFLPFTNIASLLLGIILTIILLVIIKLFWKKQPKSGKGAGFSIKEKLAVIFVALLATISSQQNYLGVIIIFLWFILRQKTANSKDIYFVTILFLIFHFLGSIFNKSADPANLWLNYQISFTVGLLILFLLWRKRNFLQSNILHFN</sequence>
<evidence type="ECO:0000313" key="2">
    <source>
        <dbReference type="EMBL" id="KKR83810.1"/>
    </source>
</evidence>
<dbReference type="EMBL" id="LCAB01000001">
    <property type="protein sequence ID" value="KKR83810.1"/>
    <property type="molecule type" value="Genomic_DNA"/>
</dbReference>
<feature type="transmembrane region" description="Helical" evidence="1">
    <location>
        <begin position="153"/>
        <end position="174"/>
    </location>
</feature>
<feature type="transmembrane region" description="Helical" evidence="1">
    <location>
        <begin position="129"/>
        <end position="147"/>
    </location>
</feature>
<evidence type="ECO:0000256" key="1">
    <source>
        <dbReference type="SAM" id="Phobius"/>
    </source>
</evidence>
<feature type="transmembrane region" description="Helical" evidence="1">
    <location>
        <begin position="15"/>
        <end position="34"/>
    </location>
</feature>
<reference evidence="2 3" key="1">
    <citation type="journal article" date="2015" name="Nature">
        <title>rRNA introns, odd ribosomes, and small enigmatic genomes across a large radiation of phyla.</title>
        <authorList>
            <person name="Brown C.T."/>
            <person name="Hug L.A."/>
            <person name="Thomas B.C."/>
            <person name="Sharon I."/>
            <person name="Castelle C.J."/>
            <person name="Singh A."/>
            <person name="Wilkins M.J."/>
            <person name="Williams K.H."/>
            <person name="Banfield J.F."/>
        </authorList>
    </citation>
    <scope>NUCLEOTIDE SEQUENCE [LARGE SCALE GENOMIC DNA]</scope>
</reference>
<comment type="caution">
    <text evidence="2">The sequence shown here is derived from an EMBL/GenBank/DDBJ whole genome shotgun (WGS) entry which is preliminary data.</text>
</comment>
<proteinExistence type="predicted"/>
<keyword evidence="1" id="KW-0472">Membrane</keyword>
<feature type="transmembrane region" description="Helical" evidence="1">
    <location>
        <begin position="93"/>
        <end position="117"/>
    </location>
</feature>
<feature type="transmembrane region" description="Helical" evidence="1">
    <location>
        <begin position="257"/>
        <end position="276"/>
    </location>
</feature>
<keyword evidence="1" id="KW-1133">Transmembrane helix</keyword>
<feature type="transmembrane region" description="Helical" evidence="1">
    <location>
        <begin position="40"/>
        <end position="61"/>
    </location>
</feature>
<feature type="transmembrane region" description="Helical" evidence="1">
    <location>
        <begin position="231"/>
        <end position="248"/>
    </location>
</feature>
<feature type="transmembrane region" description="Helical" evidence="1">
    <location>
        <begin position="194"/>
        <end position="219"/>
    </location>
</feature>
<evidence type="ECO:0000313" key="3">
    <source>
        <dbReference type="Proteomes" id="UP000034601"/>
    </source>
</evidence>
<dbReference type="AlphaFoldDB" id="A0A0G0WHJ7"/>
<gene>
    <name evidence="2" type="ORF">UU29_C0001G0030</name>
</gene>
<organism evidence="2 3">
    <name type="scientific">Candidatus Daviesbacteria bacterium GW2011_GWA2_40_9</name>
    <dbReference type="NCBI Taxonomy" id="1618424"/>
    <lineage>
        <taxon>Bacteria</taxon>
        <taxon>Candidatus Daviesiibacteriota</taxon>
    </lineage>
</organism>
<name>A0A0G0WHJ7_9BACT</name>
<dbReference type="Proteomes" id="UP000034601">
    <property type="component" value="Unassembled WGS sequence"/>
</dbReference>
<feature type="transmembrane region" description="Helical" evidence="1">
    <location>
        <begin position="68"/>
        <end position="87"/>
    </location>
</feature>
<protein>
    <submittedName>
        <fullName evidence="2">Uncharacterized protein</fullName>
    </submittedName>
</protein>
<accession>A0A0G0WHJ7</accession>